<organism evidence="2 3">
    <name type="scientific">Arthrobotrys conoides</name>
    <dbReference type="NCBI Taxonomy" id="74498"/>
    <lineage>
        <taxon>Eukaryota</taxon>
        <taxon>Fungi</taxon>
        <taxon>Dikarya</taxon>
        <taxon>Ascomycota</taxon>
        <taxon>Pezizomycotina</taxon>
        <taxon>Orbiliomycetes</taxon>
        <taxon>Orbiliales</taxon>
        <taxon>Orbiliaceae</taxon>
        <taxon>Arthrobotrys</taxon>
    </lineage>
</organism>
<evidence type="ECO:0000313" key="2">
    <source>
        <dbReference type="EMBL" id="KAK6513125.1"/>
    </source>
</evidence>
<sequence length="371" mass="40914">MSQSYLYEDYNVGVITAIDYEMSAFRYMLDKEHPTLPTKEGDSNMYILGEYNGHNIVIACLSGNQGKGAAAIAATNLSRTFPRIIWRFLIGIGGAVPSLEHDIRLGDVVISMPEGRHGGVVQYDLGKEMEDDFVLKGFLVPPPTLLRNVAQIMKSNHLIQDNRVDEFISLMTKKSKQLSIFNRPSESRHPDILYEADYLHVTGERTCAECNRSRTVDRETREVEGSMIHYGLIASGDRVMKSGTKRDKIARKIGGVLCLEVGAAGIATELPCIVIRGISDYSDSHKNDVWQYYAAAAAAAAGKEMLSYLSPINHSPGTSAPASSSNQRVPSAIDNWTGSRNEFHGIGIQQKLVLEQYLLEMVRILVGGSEL</sequence>
<dbReference type="EMBL" id="JAVHJM010000006">
    <property type="protein sequence ID" value="KAK6513125.1"/>
    <property type="molecule type" value="Genomic_DNA"/>
</dbReference>
<dbReference type="Proteomes" id="UP001307849">
    <property type="component" value="Unassembled WGS sequence"/>
</dbReference>
<accession>A0AAN8N8F6</accession>
<dbReference type="PANTHER" id="PTHR46082">
    <property type="entry name" value="ATP/GTP-BINDING PROTEIN-RELATED"/>
    <property type="match status" value="1"/>
</dbReference>
<dbReference type="InterPro" id="IPR035994">
    <property type="entry name" value="Nucleoside_phosphorylase_sf"/>
</dbReference>
<reference evidence="2 3" key="1">
    <citation type="submission" date="2019-10" db="EMBL/GenBank/DDBJ databases">
        <authorList>
            <person name="Palmer J.M."/>
        </authorList>
    </citation>
    <scope>NUCLEOTIDE SEQUENCE [LARGE SCALE GENOMIC DNA]</scope>
    <source>
        <strain evidence="2 3">TWF506</strain>
    </source>
</reference>
<dbReference type="SUPFAM" id="SSF53167">
    <property type="entry name" value="Purine and uridine phosphorylases"/>
    <property type="match status" value="1"/>
</dbReference>
<comment type="caution">
    <text evidence="2">The sequence shown here is derived from an EMBL/GenBank/DDBJ whole genome shotgun (WGS) entry which is preliminary data.</text>
</comment>
<dbReference type="AlphaFoldDB" id="A0AAN8N8F6"/>
<evidence type="ECO:0000259" key="1">
    <source>
        <dbReference type="Pfam" id="PF01048"/>
    </source>
</evidence>
<dbReference type="GO" id="GO:0009116">
    <property type="term" value="P:nucleoside metabolic process"/>
    <property type="evidence" value="ECO:0007669"/>
    <property type="project" value="InterPro"/>
</dbReference>
<evidence type="ECO:0000313" key="3">
    <source>
        <dbReference type="Proteomes" id="UP001307849"/>
    </source>
</evidence>
<dbReference type="Gene3D" id="3.40.50.1580">
    <property type="entry name" value="Nucleoside phosphorylase domain"/>
    <property type="match status" value="1"/>
</dbReference>
<name>A0AAN8N8F6_9PEZI</name>
<feature type="domain" description="Nucleoside phosphorylase" evidence="1">
    <location>
        <begin position="12"/>
        <end position="117"/>
    </location>
</feature>
<dbReference type="Pfam" id="PF01048">
    <property type="entry name" value="PNP_UDP_1"/>
    <property type="match status" value="1"/>
</dbReference>
<protein>
    <recommendedName>
        <fullName evidence="1">Nucleoside phosphorylase domain-containing protein</fullName>
    </recommendedName>
</protein>
<proteinExistence type="predicted"/>
<dbReference type="InterPro" id="IPR053137">
    <property type="entry name" value="NLR-like"/>
</dbReference>
<dbReference type="PANTHER" id="PTHR46082:SF11">
    <property type="entry name" value="AAA+ ATPASE DOMAIN-CONTAINING PROTEIN-RELATED"/>
    <property type="match status" value="1"/>
</dbReference>
<dbReference type="InterPro" id="IPR000845">
    <property type="entry name" value="Nucleoside_phosphorylase_d"/>
</dbReference>
<dbReference type="GO" id="GO:0003824">
    <property type="term" value="F:catalytic activity"/>
    <property type="evidence" value="ECO:0007669"/>
    <property type="project" value="InterPro"/>
</dbReference>
<gene>
    <name evidence="2" type="ORF">TWF506_009291</name>
</gene>
<keyword evidence="3" id="KW-1185">Reference proteome</keyword>